<evidence type="ECO:0000256" key="4">
    <source>
        <dbReference type="RuleBase" id="RU004262"/>
    </source>
</evidence>
<dbReference type="PANTHER" id="PTHR11610">
    <property type="entry name" value="LIPASE"/>
    <property type="match status" value="1"/>
</dbReference>
<comment type="similarity">
    <text evidence="2 4">Belongs to the AB hydrolase superfamily. Lipase family.</text>
</comment>
<dbReference type="GO" id="GO:0016298">
    <property type="term" value="F:lipase activity"/>
    <property type="evidence" value="ECO:0007669"/>
    <property type="project" value="InterPro"/>
</dbReference>
<dbReference type="Gene3D" id="3.40.50.1820">
    <property type="entry name" value="alpha/beta hydrolase"/>
    <property type="match status" value="1"/>
</dbReference>
<dbReference type="InterPro" id="IPR029058">
    <property type="entry name" value="AB_hydrolase_fold"/>
</dbReference>
<dbReference type="GO" id="GO:0005615">
    <property type="term" value="C:extracellular space"/>
    <property type="evidence" value="ECO:0007669"/>
    <property type="project" value="TreeGrafter"/>
</dbReference>
<dbReference type="Pfam" id="PF00151">
    <property type="entry name" value="Lipase"/>
    <property type="match status" value="1"/>
</dbReference>
<accession>A0A7R9L949</accession>
<keyword evidence="7" id="KW-1185">Reference proteome</keyword>
<keyword evidence="3" id="KW-0964">Secreted</keyword>
<dbReference type="OrthoDB" id="199913at2759"/>
<evidence type="ECO:0000256" key="1">
    <source>
        <dbReference type="ARBA" id="ARBA00004613"/>
    </source>
</evidence>
<dbReference type="EMBL" id="CAJPIZ010018607">
    <property type="protein sequence ID" value="CAG2116608.1"/>
    <property type="molecule type" value="Genomic_DNA"/>
</dbReference>
<gene>
    <name evidence="6" type="ORF">OSB1V03_LOCUS16567</name>
</gene>
<dbReference type="EMBL" id="OC873182">
    <property type="protein sequence ID" value="CAD7636265.1"/>
    <property type="molecule type" value="Genomic_DNA"/>
</dbReference>
<dbReference type="GO" id="GO:0016042">
    <property type="term" value="P:lipid catabolic process"/>
    <property type="evidence" value="ECO:0007669"/>
    <property type="project" value="TreeGrafter"/>
</dbReference>
<evidence type="ECO:0000313" key="7">
    <source>
        <dbReference type="Proteomes" id="UP000759131"/>
    </source>
</evidence>
<reference evidence="6" key="1">
    <citation type="submission" date="2020-11" db="EMBL/GenBank/DDBJ databases">
        <authorList>
            <person name="Tran Van P."/>
        </authorList>
    </citation>
    <scope>NUCLEOTIDE SEQUENCE</scope>
</reference>
<sequence length="242" mass="25791">MRDEFLHFTNCNVIFVDWSAGNGGNYDQAHANTRTAAEATTNFIRALQNLKGLSLGKVHIIGHSLGAHTSGFVGHAFNGQIGRITGLDPAGPGFNGMPASDKLNPTNAQFVDAIHSDAVLNTGAGIVENSGHLDFWPDNGKNHPGCTLSWLTSFQGGLTCNHFRAVDFYAASINPNNPKGVAHQCPDYSAYLAGECDTDCADGVANCAIIGEQAVLSKPYESSTIGKRYYLSTNPSYSYFQG</sequence>
<feature type="domain" description="Lipase" evidence="5">
    <location>
        <begin position="9"/>
        <end position="238"/>
    </location>
</feature>
<comment type="subcellular location">
    <subcellularLocation>
        <location evidence="1">Secreted</location>
    </subcellularLocation>
</comment>
<evidence type="ECO:0000256" key="3">
    <source>
        <dbReference type="ARBA" id="ARBA00022525"/>
    </source>
</evidence>
<dbReference type="PRINTS" id="PR00821">
    <property type="entry name" value="TAGLIPASE"/>
</dbReference>
<evidence type="ECO:0000259" key="5">
    <source>
        <dbReference type="Pfam" id="PF00151"/>
    </source>
</evidence>
<name>A0A7R9L949_9ACAR</name>
<dbReference type="PANTHER" id="PTHR11610:SF178">
    <property type="entry name" value="LIPASE MEMBER H-A-LIKE PROTEIN"/>
    <property type="match status" value="1"/>
</dbReference>
<dbReference type="AlphaFoldDB" id="A0A7R9L949"/>
<proteinExistence type="inferred from homology"/>
<dbReference type="InterPro" id="IPR000734">
    <property type="entry name" value="TAG_lipase"/>
</dbReference>
<dbReference type="SUPFAM" id="SSF53474">
    <property type="entry name" value="alpha/beta-Hydrolases"/>
    <property type="match status" value="1"/>
</dbReference>
<evidence type="ECO:0000313" key="6">
    <source>
        <dbReference type="EMBL" id="CAD7636265.1"/>
    </source>
</evidence>
<dbReference type="InterPro" id="IPR013818">
    <property type="entry name" value="Lipase"/>
</dbReference>
<organism evidence="6">
    <name type="scientific">Medioppia subpectinata</name>
    <dbReference type="NCBI Taxonomy" id="1979941"/>
    <lineage>
        <taxon>Eukaryota</taxon>
        <taxon>Metazoa</taxon>
        <taxon>Ecdysozoa</taxon>
        <taxon>Arthropoda</taxon>
        <taxon>Chelicerata</taxon>
        <taxon>Arachnida</taxon>
        <taxon>Acari</taxon>
        <taxon>Acariformes</taxon>
        <taxon>Sarcoptiformes</taxon>
        <taxon>Oribatida</taxon>
        <taxon>Brachypylina</taxon>
        <taxon>Oppioidea</taxon>
        <taxon>Oppiidae</taxon>
        <taxon>Medioppia</taxon>
    </lineage>
</organism>
<evidence type="ECO:0000256" key="2">
    <source>
        <dbReference type="ARBA" id="ARBA00010701"/>
    </source>
</evidence>
<dbReference type="Proteomes" id="UP000759131">
    <property type="component" value="Unassembled WGS sequence"/>
</dbReference>
<feature type="non-terminal residue" evidence="6">
    <location>
        <position position="242"/>
    </location>
</feature>
<protein>
    <recommendedName>
        <fullName evidence="5">Lipase domain-containing protein</fullName>
    </recommendedName>
</protein>